<organism evidence="2 3">
    <name type="scientific">Rotaria socialis</name>
    <dbReference type="NCBI Taxonomy" id="392032"/>
    <lineage>
        <taxon>Eukaryota</taxon>
        <taxon>Metazoa</taxon>
        <taxon>Spiralia</taxon>
        <taxon>Gnathifera</taxon>
        <taxon>Rotifera</taxon>
        <taxon>Eurotatoria</taxon>
        <taxon>Bdelloidea</taxon>
        <taxon>Philodinida</taxon>
        <taxon>Philodinidae</taxon>
        <taxon>Rotaria</taxon>
    </lineage>
</organism>
<dbReference type="Proteomes" id="UP000663825">
    <property type="component" value="Unassembled WGS sequence"/>
</dbReference>
<accession>A0A817KG83</accession>
<dbReference type="InterPro" id="IPR037197">
    <property type="entry name" value="WWE_dom_sf"/>
</dbReference>
<evidence type="ECO:0000313" key="3">
    <source>
        <dbReference type="Proteomes" id="UP000663825"/>
    </source>
</evidence>
<dbReference type="InterPro" id="IPR000608">
    <property type="entry name" value="UBC"/>
</dbReference>
<protein>
    <recommendedName>
        <fullName evidence="1">UBC core domain-containing protein</fullName>
    </recommendedName>
</protein>
<dbReference type="Gene3D" id="3.30.720.50">
    <property type="match status" value="1"/>
</dbReference>
<dbReference type="Pfam" id="PF00179">
    <property type="entry name" value="UQ_con"/>
    <property type="match status" value="1"/>
</dbReference>
<gene>
    <name evidence="2" type="ORF">TIS948_LOCUS628</name>
</gene>
<dbReference type="AlphaFoldDB" id="A0A817KG83"/>
<dbReference type="PANTHER" id="PTHR24068">
    <property type="entry name" value="UBIQUITIN-CONJUGATING ENZYME E2"/>
    <property type="match status" value="1"/>
</dbReference>
<dbReference type="SMART" id="SM00212">
    <property type="entry name" value="UBCc"/>
    <property type="match status" value="1"/>
</dbReference>
<dbReference type="InterPro" id="IPR004170">
    <property type="entry name" value="WWE_dom"/>
</dbReference>
<dbReference type="InterPro" id="IPR016135">
    <property type="entry name" value="UBQ-conjugating_enzyme/RWD"/>
</dbReference>
<evidence type="ECO:0000313" key="2">
    <source>
        <dbReference type="EMBL" id="CAF2984331.1"/>
    </source>
</evidence>
<sequence length="249" mass="28650">MASVVDMSNDPSIRIQWMWNANVENTIIEEAYSTGKTYAMLEKYHIDFKHNLQISNTDTNKQRPVTRTMVNKEKKDLKDTKTAAVPHKACRRLMSEVAKLKQLENGTPVEFILDQTPFDEPQESQQPQSDKIIGRVFPMSENYRLGAFQIEINISAEYPFKVPTFRMITPIYHPNVIESGHFCCCCNPFTEDPLKWAPTTTLVDLVRSIIHVIDNPKLCGSTNSEYEYNRAEFNRKAIAMTRNNALPRT</sequence>
<feature type="domain" description="UBC core" evidence="1">
    <location>
        <begin position="88"/>
        <end position="249"/>
    </location>
</feature>
<reference evidence="2" key="1">
    <citation type="submission" date="2021-02" db="EMBL/GenBank/DDBJ databases">
        <authorList>
            <person name="Nowell W R."/>
        </authorList>
    </citation>
    <scope>NUCLEOTIDE SEQUENCE</scope>
</reference>
<dbReference type="CDD" id="cd00195">
    <property type="entry name" value="UBCc_UEV"/>
    <property type="match status" value="1"/>
</dbReference>
<comment type="caution">
    <text evidence="2">The sequence shown here is derived from an EMBL/GenBank/DDBJ whole genome shotgun (WGS) entry which is preliminary data.</text>
</comment>
<dbReference type="SUPFAM" id="SSF54495">
    <property type="entry name" value="UBC-like"/>
    <property type="match status" value="1"/>
</dbReference>
<proteinExistence type="predicted"/>
<name>A0A817KG83_9BILA</name>
<dbReference type="Gene3D" id="3.10.110.10">
    <property type="entry name" value="Ubiquitin Conjugating Enzyme"/>
    <property type="match status" value="1"/>
</dbReference>
<dbReference type="EMBL" id="CAJNXB010000017">
    <property type="protein sequence ID" value="CAF2984331.1"/>
    <property type="molecule type" value="Genomic_DNA"/>
</dbReference>
<dbReference type="Pfam" id="PF02825">
    <property type="entry name" value="WWE"/>
    <property type="match status" value="1"/>
</dbReference>
<evidence type="ECO:0000259" key="1">
    <source>
        <dbReference type="PROSITE" id="PS50127"/>
    </source>
</evidence>
<dbReference type="SUPFAM" id="SSF117839">
    <property type="entry name" value="WWE domain"/>
    <property type="match status" value="1"/>
</dbReference>
<dbReference type="OrthoDB" id="5596422at2759"/>
<dbReference type="PROSITE" id="PS50127">
    <property type="entry name" value="UBC_2"/>
    <property type="match status" value="1"/>
</dbReference>